<keyword evidence="8" id="KW-1185">Reference proteome</keyword>
<feature type="compositionally biased region" description="Basic and acidic residues" evidence="6">
    <location>
        <begin position="145"/>
        <end position="161"/>
    </location>
</feature>
<evidence type="ECO:0000256" key="2">
    <source>
        <dbReference type="ARBA" id="ARBA00009530"/>
    </source>
</evidence>
<reference evidence="7 8" key="1">
    <citation type="submission" date="2014-04" db="EMBL/GenBank/DDBJ databases">
        <authorList>
            <consortium name="DOE Joint Genome Institute"/>
            <person name="Kuo A."/>
            <person name="Kohler A."/>
            <person name="Jargeat P."/>
            <person name="Nagy L.G."/>
            <person name="Floudas D."/>
            <person name="Copeland A."/>
            <person name="Barry K.W."/>
            <person name="Cichocki N."/>
            <person name="Veneault-Fourrey C."/>
            <person name="LaButti K."/>
            <person name="Lindquist E.A."/>
            <person name="Lipzen A."/>
            <person name="Lundell T."/>
            <person name="Morin E."/>
            <person name="Murat C."/>
            <person name="Sun H."/>
            <person name="Tunlid A."/>
            <person name="Henrissat B."/>
            <person name="Grigoriev I.V."/>
            <person name="Hibbett D.S."/>
            <person name="Martin F."/>
            <person name="Nordberg H.P."/>
            <person name="Cantor M.N."/>
            <person name="Hua S.X."/>
        </authorList>
    </citation>
    <scope>NUCLEOTIDE SEQUENCE [LARGE SCALE GENOMIC DNA]</scope>
    <source>
        <strain evidence="7 8">Ve08.2h10</strain>
    </source>
</reference>
<dbReference type="Pfam" id="PF01679">
    <property type="entry name" value="Pmp3"/>
    <property type="match status" value="1"/>
</dbReference>
<evidence type="ECO:0000256" key="3">
    <source>
        <dbReference type="ARBA" id="ARBA00022692"/>
    </source>
</evidence>
<reference evidence="8" key="2">
    <citation type="submission" date="2015-01" db="EMBL/GenBank/DDBJ databases">
        <title>Evolutionary Origins and Diversification of the Mycorrhizal Mutualists.</title>
        <authorList>
            <consortium name="DOE Joint Genome Institute"/>
            <consortium name="Mycorrhizal Genomics Consortium"/>
            <person name="Kohler A."/>
            <person name="Kuo A."/>
            <person name="Nagy L.G."/>
            <person name="Floudas D."/>
            <person name="Copeland A."/>
            <person name="Barry K.W."/>
            <person name="Cichocki N."/>
            <person name="Veneault-Fourrey C."/>
            <person name="LaButti K."/>
            <person name="Lindquist E.A."/>
            <person name="Lipzen A."/>
            <person name="Lundell T."/>
            <person name="Morin E."/>
            <person name="Murat C."/>
            <person name="Riley R."/>
            <person name="Ohm R."/>
            <person name="Sun H."/>
            <person name="Tunlid A."/>
            <person name="Henrissat B."/>
            <person name="Grigoriev I.V."/>
            <person name="Hibbett D.S."/>
            <person name="Martin F."/>
        </authorList>
    </citation>
    <scope>NUCLEOTIDE SEQUENCE [LARGE SCALE GENOMIC DNA]</scope>
    <source>
        <strain evidence="8">Ve08.2h10</strain>
    </source>
</reference>
<comment type="subcellular location">
    <subcellularLocation>
        <location evidence="1">Membrane</location>
    </subcellularLocation>
</comment>
<feature type="region of interest" description="Disordered" evidence="6">
    <location>
        <begin position="96"/>
        <end position="288"/>
    </location>
</feature>
<evidence type="ECO:0000313" key="8">
    <source>
        <dbReference type="Proteomes" id="UP000054538"/>
    </source>
</evidence>
<gene>
    <name evidence="7" type="ORF">PAXRUDRAFT_821679</name>
</gene>
<keyword evidence="3" id="KW-0812">Transmembrane</keyword>
<dbReference type="EMBL" id="KN824834">
    <property type="protein sequence ID" value="KIL00397.1"/>
    <property type="molecule type" value="Genomic_DNA"/>
</dbReference>
<dbReference type="HOGENOM" id="CLU_049365_0_0_1"/>
<evidence type="ECO:0000256" key="5">
    <source>
        <dbReference type="ARBA" id="ARBA00023136"/>
    </source>
</evidence>
<dbReference type="STRING" id="930991.A0A0D0E672"/>
<dbReference type="GO" id="GO:0016020">
    <property type="term" value="C:membrane"/>
    <property type="evidence" value="ECO:0007669"/>
    <property type="project" value="UniProtKB-SubCell"/>
</dbReference>
<dbReference type="PANTHER" id="PTHR21659:SF112">
    <property type="entry name" value="PROTEIN SNA2-RELATED"/>
    <property type="match status" value="1"/>
</dbReference>
<dbReference type="InParanoid" id="A0A0D0E672"/>
<keyword evidence="5" id="KW-0472">Membrane</keyword>
<sequence>MAPKTNKPMKPKVRRYHWYGVFLFIMGTLFPPLAVAARFGFGKDFWINLLLTICGYIPGHAHNFYIQNIRNNKTHHRTPKWAQRYGLVDTSTIRRHEQRSQWAGRYNDRNPDTTYEGQPLEEGQVGPSRAPTQDSTGNPPGSRNELWRPDDESYYGAEREGSLQTSESGGRWRYPANFTDTIPEPGDANAKKKKKKKDRWARTEDAYTASEQKKRKKKSKNRPTVGDGADVASTHSYQSEPPTERGVQEEAIGERYEERKERNGEAVIGDANGQTPISQQEDEFNHEF</sequence>
<keyword evidence="4" id="KW-1133">Transmembrane helix</keyword>
<evidence type="ECO:0000256" key="1">
    <source>
        <dbReference type="ARBA" id="ARBA00004370"/>
    </source>
</evidence>
<dbReference type="PANTHER" id="PTHR21659">
    <property type="entry name" value="HYDROPHOBIC PROTEIN RCI2 LOW TEMPERATURE AND SALT RESPONSIVE PROTEIN LTI6 -RELATED"/>
    <property type="match status" value="1"/>
</dbReference>
<dbReference type="OrthoDB" id="2152119at2759"/>
<comment type="similarity">
    <text evidence="2">Belongs to the UPF0057 (PMP3) family.</text>
</comment>
<dbReference type="Proteomes" id="UP000054538">
    <property type="component" value="Unassembled WGS sequence"/>
</dbReference>
<accession>A0A0D0E672</accession>
<organism evidence="7 8">
    <name type="scientific">Paxillus rubicundulus Ve08.2h10</name>
    <dbReference type="NCBI Taxonomy" id="930991"/>
    <lineage>
        <taxon>Eukaryota</taxon>
        <taxon>Fungi</taxon>
        <taxon>Dikarya</taxon>
        <taxon>Basidiomycota</taxon>
        <taxon>Agaricomycotina</taxon>
        <taxon>Agaricomycetes</taxon>
        <taxon>Agaricomycetidae</taxon>
        <taxon>Boletales</taxon>
        <taxon>Paxilineae</taxon>
        <taxon>Paxillaceae</taxon>
        <taxon>Paxillus</taxon>
    </lineage>
</organism>
<proteinExistence type="inferred from homology"/>
<name>A0A0D0E672_9AGAM</name>
<dbReference type="InterPro" id="IPR000612">
    <property type="entry name" value="PMP3"/>
</dbReference>
<evidence type="ECO:0000256" key="4">
    <source>
        <dbReference type="ARBA" id="ARBA00022989"/>
    </source>
</evidence>
<dbReference type="AlphaFoldDB" id="A0A0D0E672"/>
<protein>
    <submittedName>
        <fullName evidence="7">Uncharacterized protein</fullName>
    </submittedName>
</protein>
<evidence type="ECO:0000256" key="6">
    <source>
        <dbReference type="SAM" id="MobiDB-lite"/>
    </source>
</evidence>
<feature type="compositionally biased region" description="Polar residues" evidence="6">
    <location>
        <begin position="130"/>
        <end position="141"/>
    </location>
</feature>
<feature type="compositionally biased region" description="Basic and acidic residues" evidence="6">
    <location>
        <begin position="242"/>
        <end position="264"/>
    </location>
</feature>
<evidence type="ECO:0000313" key="7">
    <source>
        <dbReference type="EMBL" id="KIL00397.1"/>
    </source>
</evidence>